<name>A0A318YS40_ASPNB</name>
<dbReference type="AlphaFoldDB" id="A0A318YS40"/>
<evidence type="ECO:0000313" key="1">
    <source>
        <dbReference type="EMBL" id="PYH37309.1"/>
    </source>
</evidence>
<gene>
    <name evidence="1" type="ORF">BO87DRAFT_205016</name>
</gene>
<keyword evidence="2" id="KW-1185">Reference proteome</keyword>
<accession>A0A318YS40</accession>
<dbReference type="RefSeq" id="XP_025482787.1">
    <property type="nucleotide sequence ID" value="XM_025618580.1"/>
</dbReference>
<evidence type="ECO:0000313" key="2">
    <source>
        <dbReference type="Proteomes" id="UP000247647"/>
    </source>
</evidence>
<reference evidence="1" key="1">
    <citation type="submission" date="2016-12" db="EMBL/GenBank/DDBJ databases">
        <title>The genomes of Aspergillus section Nigri reveals drivers in fungal speciation.</title>
        <authorList>
            <consortium name="DOE Joint Genome Institute"/>
            <person name="Vesth T.C."/>
            <person name="Nybo J."/>
            <person name="Theobald S."/>
            <person name="Brandl J."/>
            <person name="Frisvad J.C."/>
            <person name="Nielsen K.F."/>
            <person name="Lyhne E.K."/>
            <person name="Kogle M.E."/>
            <person name="Kuo A."/>
            <person name="Riley R."/>
            <person name="Clum A."/>
            <person name="Nolan M."/>
            <person name="Lipzen A."/>
            <person name="Salamov A."/>
            <person name="Henrissat B."/>
            <person name="Wiebenga A."/>
            <person name="De Vries R.P."/>
            <person name="Grigoriev I.V."/>
            <person name="Mortensen U.H."/>
            <person name="Andersen M.R."/>
            <person name="Baker S.E."/>
        </authorList>
    </citation>
    <scope>NUCLEOTIDE SEQUENCE [LARGE SCALE GENOMIC DNA]</scope>
    <source>
        <strain evidence="1">CBS 115656</strain>
    </source>
</reference>
<dbReference type="Proteomes" id="UP000247647">
    <property type="component" value="Unassembled WGS sequence"/>
</dbReference>
<proteinExistence type="predicted"/>
<organism evidence="1 2">
    <name type="scientific">Aspergillus neoniger (strain CBS 115656)</name>
    <dbReference type="NCBI Taxonomy" id="1448310"/>
    <lineage>
        <taxon>Eukaryota</taxon>
        <taxon>Fungi</taxon>
        <taxon>Dikarya</taxon>
        <taxon>Ascomycota</taxon>
        <taxon>Pezizomycotina</taxon>
        <taxon>Eurotiomycetes</taxon>
        <taxon>Eurotiomycetidae</taxon>
        <taxon>Eurotiales</taxon>
        <taxon>Aspergillaceae</taxon>
        <taxon>Aspergillus</taxon>
        <taxon>Aspergillus subgen. Circumdati</taxon>
    </lineage>
</organism>
<dbReference type="GeneID" id="37121036"/>
<protein>
    <submittedName>
        <fullName evidence="1">Uncharacterized protein</fullName>
    </submittedName>
</protein>
<sequence length="172" mass="18461">MFKLSLYFPIWRARAVSSQMASTSSASAVAHPEPTIFAESQTSELDVRTWPPSPPLGLQSSAPGRGLLPDDHFHRYVNIKDLRTDVAYLPSDCTKARGLAAGATADGIVHYLLYPAGAYSCRVARASANHATTGVCQLSHRDFGLIILNISAGTDRSFGSVPLTFQIGSYCS</sequence>
<dbReference type="EMBL" id="KZ821450">
    <property type="protein sequence ID" value="PYH37309.1"/>
    <property type="molecule type" value="Genomic_DNA"/>
</dbReference>